<dbReference type="Proteomes" id="UP000013276">
    <property type="component" value="Unassembled WGS sequence"/>
</dbReference>
<sequence length="180" mass="19879">MMIEASDFRNAMSLLSSAVSVVTTAGASGRYGFTASAVCSVTDTPPTLLVCMNQASSSHAHFLENKILTVNVLGADHQHISQAFSSKLSPEQRFEHGFWTELETGAPVLDNALVNFDCEIDQVQQVGTHTILMCRIVAIQQSQQTQSLVYFNRGYHRVGHQIVQHEEHSIVHRVKQIESV</sequence>
<organism evidence="3 4">
    <name type="scientific">Acinetobacter ursingii ANC 3649</name>
    <dbReference type="NCBI Taxonomy" id="1257043"/>
    <lineage>
        <taxon>Bacteria</taxon>
        <taxon>Pseudomonadati</taxon>
        <taxon>Pseudomonadota</taxon>
        <taxon>Gammaproteobacteria</taxon>
        <taxon>Moraxellales</taxon>
        <taxon>Moraxellaceae</taxon>
        <taxon>Acinetobacter</taxon>
    </lineage>
</organism>
<dbReference type="InterPro" id="IPR002563">
    <property type="entry name" value="Flavin_Rdtase-like_dom"/>
</dbReference>
<dbReference type="PATRIC" id="fig|1257043.3.peg.302"/>
<reference evidence="3 4" key="1">
    <citation type="submission" date="2013-02" db="EMBL/GenBank/DDBJ databases">
        <title>The Genome Sequence of Acinetobacter ursingii NIPH ANC_3649.</title>
        <authorList>
            <consortium name="The Broad Institute Genome Sequencing Platform"/>
            <consortium name="The Broad Institute Genome Sequencing Center for Infectious Disease"/>
            <person name="Cerqueira G."/>
            <person name="Feldgarden M."/>
            <person name="Courvalin P."/>
            <person name="Perichon B."/>
            <person name="Grillot-Courvalin C."/>
            <person name="Clermont D."/>
            <person name="Rocha E."/>
            <person name="Yoon E.-J."/>
            <person name="Nemec A."/>
            <person name="Walker B."/>
            <person name="Young S.K."/>
            <person name="Zeng Q."/>
            <person name="Gargeya S."/>
            <person name="Fitzgerald M."/>
            <person name="Haas B."/>
            <person name="Abouelleil A."/>
            <person name="Alvarado L."/>
            <person name="Arachchi H.M."/>
            <person name="Berlin A.M."/>
            <person name="Chapman S.B."/>
            <person name="Dewar J."/>
            <person name="Goldberg J."/>
            <person name="Griggs A."/>
            <person name="Gujja S."/>
            <person name="Hansen M."/>
            <person name="Howarth C."/>
            <person name="Imamovic A."/>
            <person name="Larimer J."/>
            <person name="McCowan C."/>
            <person name="Murphy C."/>
            <person name="Neiman D."/>
            <person name="Pearson M."/>
            <person name="Priest M."/>
            <person name="Roberts A."/>
            <person name="Saif S."/>
            <person name="Shea T."/>
            <person name="Sisk P."/>
            <person name="Sykes S."/>
            <person name="Wortman J."/>
            <person name="Nusbaum C."/>
            <person name="Birren B."/>
        </authorList>
    </citation>
    <scope>NUCLEOTIDE SEQUENCE [LARGE SCALE GENOMIC DNA]</scope>
    <source>
        <strain evidence="3 4">ANC 3649</strain>
    </source>
</reference>
<comment type="caution">
    <text evidence="3">The sequence shown here is derived from an EMBL/GenBank/DDBJ whole genome shotgun (WGS) entry which is preliminary data.</text>
</comment>
<dbReference type="AlphaFoldDB" id="N9DEU3"/>
<dbReference type="SUPFAM" id="SSF50475">
    <property type="entry name" value="FMN-binding split barrel"/>
    <property type="match status" value="1"/>
</dbReference>
<dbReference type="EMBL" id="APQC01000001">
    <property type="protein sequence ID" value="ENV81154.1"/>
    <property type="molecule type" value="Genomic_DNA"/>
</dbReference>
<evidence type="ECO:0000313" key="4">
    <source>
        <dbReference type="Proteomes" id="UP000013276"/>
    </source>
</evidence>
<dbReference type="HOGENOM" id="CLU_059021_2_2_6"/>
<dbReference type="Gene3D" id="2.30.110.10">
    <property type="entry name" value="Electron Transport, Fmn-binding Protein, Chain A"/>
    <property type="match status" value="1"/>
</dbReference>
<dbReference type="InterPro" id="IPR050268">
    <property type="entry name" value="NADH-dep_flavin_reductase"/>
</dbReference>
<dbReference type="PANTHER" id="PTHR30466">
    <property type="entry name" value="FLAVIN REDUCTASE"/>
    <property type="match status" value="1"/>
</dbReference>
<protein>
    <recommendedName>
        <fullName evidence="2">Flavin reductase like domain-containing protein</fullName>
    </recommendedName>
</protein>
<dbReference type="InterPro" id="IPR012349">
    <property type="entry name" value="Split_barrel_FMN-bd"/>
</dbReference>
<name>N9DEU3_9GAMM</name>
<accession>N9DEU3</accession>
<keyword evidence="4" id="KW-1185">Reference proteome</keyword>
<dbReference type="GO" id="GO:0010181">
    <property type="term" value="F:FMN binding"/>
    <property type="evidence" value="ECO:0007669"/>
    <property type="project" value="InterPro"/>
</dbReference>
<keyword evidence="1" id="KW-0560">Oxidoreductase</keyword>
<proteinExistence type="predicted"/>
<evidence type="ECO:0000256" key="1">
    <source>
        <dbReference type="ARBA" id="ARBA00023002"/>
    </source>
</evidence>
<gene>
    <name evidence="3" type="ORF">F942_00313</name>
</gene>
<dbReference type="Pfam" id="PF01613">
    <property type="entry name" value="Flavin_Reduct"/>
    <property type="match status" value="1"/>
</dbReference>
<dbReference type="GO" id="GO:0042602">
    <property type="term" value="F:riboflavin reductase (NADPH) activity"/>
    <property type="evidence" value="ECO:0007669"/>
    <property type="project" value="TreeGrafter"/>
</dbReference>
<dbReference type="GO" id="GO:0006208">
    <property type="term" value="P:pyrimidine nucleobase catabolic process"/>
    <property type="evidence" value="ECO:0007669"/>
    <property type="project" value="TreeGrafter"/>
</dbReference>
<dbReference type="PANTHER" id="PTHR30466:SF1">
    <property type="entry name" value="FMN REDUCTASE (NADH) RUTF"/>
    <property type="match status" value="1"/>
</dbReference>
<evidence type="ECO:0000313" key="3">
    <source>
        <dbReference type="EMBL" id="ENV81154.1"/>
    </source>
</evidence>
<feature type="domain" description="Flavin reductase like" evidence="2">
    <location>
        <begin position="12"/>
        <end position="157"/>
    </location>
</feature>
<dbReference type="SMART" id="SM00903">
    <property type="entry name" value="Flavin_Reduct"/>
    <property type="match status" value="1"/>
</dbReference>
<evidence type="ECO:0000259" key="2">
    <source>
        <dbReference type="SMART" id="SM00903"/>
    </source>
</evidence>